<evidence type="ECO:0000256" key="1">
    <source>
        <dbReference type="SAM" id="MobiDB-lite"/>
    </source>
</evidence>
<reference evidence="2" key="1">
    <citation type="submission" date="2008-10" db="EMBL/GenBank/DDBJ databases">
        <title>Functional identification of cinnamic acid operon in Rhodococcus sp. strain T104.</title>
        <authorList>
            <person name="Shin S."/>
            <person name="Choi K.Y."/>
            <person name="Kim E."/>
        </authorList>
    </citation>
    <scope>NUCLEOTIDE SEQUENCE</scope>
    <source>
        <strain evidence="2">T104</strain>
    </source>
</reference>
<feature type="compositionally biased region" description="Polar residues" evidence="1">
    <location>
        <begin position="47"/>
        <end position="60"/>
    </location>
</feature>
<accession>B6VJL7</accession>
<feature type="region of interest" description="Disordered" evidence="1">
    <location>
        <begin position="1"/>
        <end position="138"/>
    </location>
</feature>
<name>B6VJL7_9NOCA</name>
<dbReference type="AlphaFoldDB" id="B6VJL7"/>
<evidence type="ECO:0000313" key="2">
    <source>
        <dbReference type="EMBL" id="ACJ12473.1"/>
    </source>
</evidence>
<protein>
    <submittedName>
        <fullName evidence="2">Uncharacterized protein</fullName>
    </submittedName>
</protein>
<feature type="compositionally biased region" description="Basic and acidic residues" evidence="1">
    <location>
        <begin position="22"/>
        <end position="31"/>
    </location>
</feature>
<sequence length="138" mass="14270">MHRLDGVHIRLGRSKAVSVKDSPPEGERRDLAVCNPQSHAATPGPVRNQNPDVSSATTAPNADAGSASVTGRPATISGSTTPIVSAANAARATSGVPAWRRPRHSSSRDCPAGDAGGPRNDERDAGRPRSVPRNGRLV</sequence>
<proteinExistence type="predicted"/>
<dbReference type="EMBL" id="FJ418564">
    <property type="protein sequence ID" value="ACJ12473.1"/>
    <property type="molecule type" value="Genomic_DNA"/>
</dbReference>
<organism evidence="2">
    <name type="scientific">Rhodococcus sp. T104</name>
    <dbReference type="NCBI Taxonomy" id="230533"/>
    <lineage>
        <taxon>Bacteria</taxon>
        <taxon>Bacillati</taxon>
        <taxon>Actinomycetota</taxon>
        <taxon>Actinomycetes</taxon>
        <taxon>Mycobacteriales</taxon>
        <taxon>Nocardiaceae</taxon>
        <taxon>Rhodococcus</taxon>
    </lineage>
</organism>